<dbReference type="eggNOG" id="COG0456">
    <property type="taxonomic scope" value="Bacteria"/>
</dbReference>
<dbReference type="InterPro" id="IPR000182">
    <property type="entry name" value="GNAT_dom"/>
</dbReference>
<dbReference type="InterPro" id="IPR016181">
    <property type="entry name" value="Acyl_CoA_acyltransferase"/>
</dbReference>
<dbReference type="Proteomes" id="UP000003891">
    <property type="component" value="Unassembled WGS sequence"/>
</dbReference>
<gene>
    <name evidence="2" type="ORF">PaelaDRAFT_4279</name>
</gene>
<dbReference type="EMBL" id="AGIP01000010">
    <property type="protein sequence ID" value="EHB62536.1"/>
    <property type="molecule type" value="Genomic_DNA"/>
</dbReference>
<dbReference type="PROSITE" id="PS51186">
    <property type="entry name" value="GNAT"/>
    <property type="match status" value="1"/>
</dbReference>
<dbReference type="Gene3D" id="3.40.630.30">
    <property type="match status" value="1"/>
</dbReference>
<dbReference type="CDD" id="cd04301">
    <property type="entry name" value="NAT_SF"/>
    <property type="match status" value="1"/>
</dbReference>
<sequence>MKPMLKRSNQSRSCRNIIMKEWKGAYSISDTIRLATAEDAATVRDILFRAYEPIRKLELKWPAANATAELAASNIQRNECYVLEQDGEIAATLTYSLEGEVRDVTALPFIKWFAVDPLLQARELGS</sequence>
<dbReference type="SUPFAM" id="SSF55729">
    <property type="entry name" value="Acyl-CoA N-acyltransferases (Nat)"/>
    <property type="match status" value="1"/>
</dbReference>
<evidence type="ECO:0000313" key="3">
    <source>
        <dbReference type="Proteomes" id="UP000003891"/>
    </source>
</evidence>
<name>G4HJT2_9BACL</name>
<dbReference type="GO" id="GO:0016747">
    <property type="term" value="F:acyltransferase activity, transferring groups other than amino-acyl groups"/>
    <property type="evidence" value="ECO:0007669"/>
    <property type="project" value="InterPro"/>
</dbReference>
<evidence type="ECO:0000259" key="1">
    <source>
        <dbReference type="PROSITE" id="PS51186"/>
    </source>
</evidence>
<proteinExistence type="predicted"/>
<reference evidence="2 3" key="1">
    <citation type="submission" date="2011-09" db="EMBL/GenBank/DDBJ databases">
        <title>The draft genome of Paenibacillus lactis 154.</title>
        <authorList>
            <consortium name="US DOE Joint Genome Institute (JGI-PGF)"/>
            <person name="Lucas S."/>
            <person name="Han J."/>
            <person name="Lapidus A."/>
            <person name="Cheng J.-F."/>
            <person name="Goodwin L."/>
            <person name="Pitluck S."/>
            <person name="Peters L."/>
            <person name="Land M.L."/>
            <person name="Hauser L."/>
            <person name="Siebers A."/>
            <person name="Thelen M."/>
            <person name="Hugenholtz P."/>
            <person name="Allgaier M."/>
            <person name="Woyke T.J."/>
        </authorList>
    </citation>
    <scope>NUCLEOTIDE SEQUENCE [LARGE SCALE GENOMIC DNA]</scope>
    <source>
        <strain evidence="2 3">154</strain>
    </source>
</reference>
<dbReference type="PATRIC" id="fig|743719.3.peg.4344"/>
<feature type="domain" description="N-acetyltransferase" evidence="1">
    <location>
        <begin position="30"/>
        <end position="126"/>
    </location>
</feature>
<dbReference type="AlphaFoldDB" id="G4HJT2"/>
<protein>
    <recommendedName>
        <fullName evidence="1">N-acetyltransferase domain-containing protein</fullName>
    </recommendedName>
</protein>
<evidence type="ECO:0000313" key="2">
    <source>
        <dbReference type="EMBL" id="EHB62536.1"/>
    </source>
</evidence>
<accession>G4HJT2</accession>
<organism evidence="2 3">
    <name type="scientific">Paenibacillus lactis 154</name>
    <dbReference type="NCBI Taxonomy" id="743719"/>
    <lineage>
        <taxon>Bacteria</taxon>
        <taxon>Bacillati</taxon>
        <taxon>Bacillota</taxon>
        <taxon>Bacilli</taxon>
        <taxon>Bacillales</taxon>
        <taxon>Paenibacillaceae</taxon>
        <taxon>Paenibacillus</taxon>
    </lineage>
</organism>
<dbReference type="STRING" id="743719.PaelaDRAFT_4279"/>